<dbReference type="EMBL" id="LCPC01000004">
    <property type="protein sequence ID" value="KKU89828.1"/>
    <property type="molecule type" value="Genomic_DNA"/>
</dbReference>
<protein>
    <submittedName>
        <fullName evidence="1">Uncharacterized protein</fullName>
    </submittedName>
</protein>
<dbReference type="AlphaFoldDB" id="A0A0G1WHM2"/>
<proteinExistence type="predicted"/>
<dbReference type="Proteomes" id="UP000034403">
    <property type="component" value="Unassembled WGS sequence"/>
</dbReference>
<evidence type="ECO:0000313" key="2">
    <source>
        <dbReference type="Proteomes" id="UP000034403"/>
    </source>
</evidence>
<sequence>MLAAEKVAAKRRAEALGPLDRFPLSLLLPLIWQINLRIDLILNNNTIIEMIESISELCQGIPPDMDCEDYQKWELWRMAIRPGQGSVSVGYIFEQAGGRQVLTSVVGSRLQGHAIQVVHRIVDPEGDRHSLQPARGWWTSSGGFTPNDGDEVLGTEDLLRIYARDAASAKKQFEDVLREHKAKRASS</sequence>
<evidence type="ECO:0000313" key="1">
    <source>
        <dbReference type="EMBL" id="KKU89828.1"/>
    </source>
</evidence>
<comment type="caution">
    <text evidence="1">The sequence shown here is derived from an EMBL/GenBank/DDBJ whole genome shotgun (WGS) entry which is preliminary data.</text>
</comment>
<name>A0A0G1WHM2_9BACT</name>
<reference evidence="1 2" key="1">
    <citation type="journal article" date="2015" name="Nature">
        <title>rRNA introns, odd ribosomes, and small enigmatic genomes across a large radiation of phyla.</title>
        <authorList>
            <person name="Brown C.T."/>
            <person name="Hug L.A."/>
            <person name="Thomas B.C."/>
            <person name="Sharon I."/>
            <person name="Castelle C.J."/>
            <person name="Singh A."/>
            <person name="Wilkins M.J."/>
            <person name="Williams K.H."/>
            <person name="Banfield J.F."/>
        </authorList>
    </citation>
    <scope>NUCLEOTIDE SEQUENCE [LARGE SCALE GENOMIC DNA]</scope>
</reference>
<gene>
    <name evidence="1" type="ORF">UY20_C0004G0010</name>
</gene>
<accession>A0A0G1WHM2</accession>
<organism evidence="1 2">
    <name type="scientific">Candidatus Yanofskybacteria bacterium GW2011_GWA1_48_10</name>
    <dbReference type="NCBI Taxonomy" id="1619022"/>
    <lineage>
        <taxon>Bacteria</taxon>
        <taxon>Candidatus Yanofskyibacteriota</taxon>
    </lineage>
</organism>